<name>A0A9D4BNQ8_DREPO</name>
<organism evidence="1 2">
    <name type="scientific">Dreissena polymorpha</name>
    <name type="common">Zebra mussel</name>
    <name type="synonym">Mytilus polymorpha</name>
    <dbReference type="NCBI Taxonomy" id="45954"/>
    <lineage>
        <taxon>Eukaryota</taxon>
        <taxon>Metazoa</taxon>
        <taxon>Spiralia</taxon>
        <taxon>Lophotrochozoa</taxon>
        <taxon>Mollusca</taxon>
        <taxon>Bivalvia</taxon>
        <taxon>Autobranchia</taxon>
        <taxon>Heteroconchia</taxon>
        <taxon>Euheterodonta</taxon>
        <taxon>Imparidentia</taxon>
        <taxon>Neoheterodontei</taxon>
        <taxon>Myida</taxon>
        <taxon>Dreissenoidea</taxon>
        <taxon>Dreissenidae</taxon>
        <taxon>Dreissena</taxon>
    </lineage>
</organism>
<comment type="caution">
    <text evidence="1">The sequence shown here is derived from an EMBL/GenBank/DDBJ whole genome shotgun (WGS) entry which is preliminary data.</text>
</comment>
<evidence type="ECO:0000313" key="1">
    <source>
        <dbReference type="EMBL" id="KAH3701536.1"/>
    </source>
</evidence>
<dbReference type="EMBL" id="JAIWYP010000015">
    <property type="protein sequence ID" value="KAH3701536.1"/>
    <property type="molecule type" value="Genomic_DNA"/>
</dbReference>
<gene>
    <name evidence="1" type="ORF">DPMN_076525</name>
</gene>
<reference evidence="1" key="1">
    <citation type="journal article" date="2019" name="bioRxiv">
        <title>The Genome of the Zebra Mussel, Dreissena polymorpha: A Resource for Invasive Species Research.</title>
        <authorList>
            <person name="McCartney M.A."/>
            <person name="Auch B."/>
            <person name="Kono T."/>
            <person name="Mallez S."/>
            <person name="Zhang Y."/>
            <person name="Obille A."/>
            <person name="Becker A."/>
            <person name="Abrahante J.E."/>
            <person name="Garbe J."/>
            <person name="Badalamenti J.P."/>
            <person name="Herman A."/>
            <person name="Mangelson H."/>
            <person name="Liachko I."/>
            <person name="Sullivan S."/>
            <person name="Sone E.D."/>
            <person name="Koren S."/>
            <person name="Silverstein K.A.T."/>
            <person name="Beckman K.B."/>
            <person name="Gohl D.M."/>
        </authorList>
    </citation>
    <scope>NUCLEOTIDE SEQUENCE</scope>
    <source>
        <strain evidence="1">Duluth1</strain>
        <tissue evidence="1">Whole animal</tissue>
    </source>
</reference>
<dbReference type="AlphaFoldDB" id="A0A9D4BNQ8"/>
<keyword evidence="2" id="KW-1185">Reference proteome</keyword>
<sequence length="80" mass="8890">MGMSSVPPLASIQYQRWPFLVLEVEGDQENRGLTVLRLVHTCGMGDTDPQNRGAWKSGFRRYSRLLPTPTTGTNPAADDK</sequence>
<reference evidence="1" key="2">
    <citation type="submission" date="2020-11" db="EMBL/GenBank/DDBJ databases">
        <authorList>
            <person name="McCartney M.A."/>
            <person name="Auch B."/>
            <person name="Kono T."/>
            <person name="Mallez S."/>
            <person name="Becker A."/>
            <person name="Gohl D.M."/>
            <person name="Silverstein K.A.T."/>
            <person name="Koren S."/>
            <person name="Bechman K.B."/>
            <person name="Herman A."/>
            <person name="Abrahante J.E."/>
            <person name="Garbe J."/>
        </authorList>
    </citation>
    <scope>NUCLEOTIDE SEQUENCE</scope>
    <source>
        <strain evidence="1">Duluth1</strain>
        <tissue evidence="1">Whole animal</tissue>
    </source>
</reference>
<dbReference type="Proteomes" id="UP000828390">
    <property type="component" value="Unassembled WGS sequence"/>
</dbReference>
<accession>A0A9D4BNQ8</accession>
<protein>
    <submittedName>
        <fullName evidence="1">Uncharacterized protein</fullName>
    </submittedName>
</protein>
<evidence type="ECO:0000313" key="2">
    <source>
        <dbReference type="Proteomes" id="UP000828390"/>
    </source>
</evidence>
<proteinExistence type="predicted"/>